<accession>A0A9W6U090</accession>
<evidence type="ECO:0000313" key="2">
    <source>
        <dbReference type="EMBL" id="GMF22689.1"/>
    </source>
</evidence>
<proteinExistence type="predicted"/>
<organism evidence="2 3">
    <name type="scientific">Phytophthora lilii</name>
    <dbReference type="NCBI Taxonomy" id="2077276"/>
    <lineage>
        <taxon>Eukaryota</taxon>
        <taxon>Sar</taxon>
        <taxon>Stramenopiles</taxon>
        <taxon>Oomycota</taxon>
        <taxon>Peronosporomycetes</taxon>
        <taxon>Peronosporales</taxon>
        <taxon>Peronosporaceae</taxon>
        <taxon>Phytophthora</taxon>
    </lineage>
</organism>
<gene>
    <name evidence="2" type="ORF">Plil01_000909000</name>
</gene>
<name>A0A9W6U090_9STRA</name>
<keyword evidence="1" id="KW-0175">Coiled coil</keyword>
<dbReference type="AlphaFoldDB" id="A0A9W6U090"/>
<dbReference type="Proteomes" id="UP001165083">
    <property type="component" value="Unassembled WGS sequence"/>
</dbReference>
<evidence type="ECO:0000256" key="1">
    <source>
        <dbReference type="SAM" id="Coils"/>
    </source>
</evidence>
<dbReference type="OrthoDB" id="154013at2759"/>
<sequence length="89" mass="10235">MPDDADRLGTQDRGLSLEITASKATRFSSPRATRQITETVLYQLERDLNDDREEIESYSEEIADCYDRIKAIDKFVSVSKLATWPRHQA</sequence>
<reference evidence="2" key="1">
    <citation type="submission" date="2023-04" db="EMBL/GenBank/DDBJ databases">
        <title>Phytophthora lilii NBRC 32176.</title>
        <authorList>
            <person name="Ichikawa N."/>
            <person name="Sato H."/>
            <person name="Tonouchi N."/>
        </authorList>
    </citation>
    <scope>NUCLEOTIDE SEQUENCE</scope>
    <source>
        <strain evidence="2">NBRC 32176</strain>
    </source>
</reference>
<feature type="coiled-coil region" evidence="1">
    <location>
        <begin position="41"/>
        <end position="68"/>
    </location>
</feature>
<protein>
    <submittedName>
        <fullName evidence="2">Unnamed protein product</fullName>
    </submittedName>
</protein>
<evidence type="ECO:0000313" key="3">
    <source>
        <dbReference type="Proteomes" id="UP001165083"/>
    </source>
</evidence>
<dbReference type="EMBL" id="BSXW01000448">
    <property type="protein sequence ID" value="GMF22689.1"/>
    <property type="molecule type" value="Genomic_DNA"/>
</dbReference>
<comment type="caution">
    <text evidence="2">The sequence shown here is derived from an EMBL/GenBank/DDBJ whole genome shotgun (WGS) entry which is preliminary data.</text>
</comment>
<keyword evidence="3" id="KW-1185">Reference proteome</keyword>